<protein>
    <recommendedName>
        <fullName evidence="6">FAD-binding domain-containing protein</fullName>
    </recommendedName>
</protein>
<comment type="caution">
    <text evidence="7">The sequence shown here is derived from an EMBL/GenBank/DDBJ whole genome shotgun (WGS) entry which is preliminary data.</text>
</comment>
<reference evidence="7" key="2">
    <citation type="journal article" date="2023" name="IMA Fungus">
        <title>Comparative genomic study of the Penicillium genus elucidates a diverse pangenome and 15 lateral gene transfer events.</title>
        <authorList>
            <person name="Petersen C."/>
            <person name="Sorensen T."/>
            <person name="Nielsen M.R."/>
            <person name="Sondergaard T.E."/>
            <person name="Sorensen J.L."/>
            <person name="Fitzpatrick D.A."/>
            <person name="Frisvad J.C."/>
            <person name="Nielsen K.L."/>
        </authorList>
    </citation>
    <scope>NUCLEOTIDE SEQUENCE</scope>
    <source>
        <strain evidence="7">IBT 16125</strain>
    </source>
</reference>
<dbReference type="AlphaFoldDB" id="A0AAD6G4R4"/>
<organism evidence="7 8">
    <name type="scientific">Penicillium daleae</name>
    <dbReference type="NCBI Taxonomy" id="63821"/>
    <lineage>
        <taxon>Eukaryota</taxon>
        <taxon>Fungi</taxon>
        <taxon>Dikarya</taxon>
        <taxon>Ascomycota</taxon>
        <taxon>Pezizomycotina</taxon>
        <taxon>Eurotiomycetes</taxon>
        <taxon>Eurotiomycetidae</taxon>
        <taxon>Eurotiales</taxon>
        <taxon>Aspergillaceae</taxon>
        <taxon>Penicillium</taxon>
    </lineage>
</organism>
<dbReference type="GO" id="GO:0004497">
    <property type="term" value="F:monooxygenase activity"/>
    <property type="evidence" value="ECO:0007669"/>
    <property type="project" value="UniProtKB-KW"/>
</dbReference>
<dbReference type="PRINTS" id="PR00420">
    <property type="entry name" value="RNGMNOXGNASE"/>
</dbReference>
<dbReference type="GeneID" id="81597820"/>
<evidence type="ECO:0000256" key="3">
    <source>
        <dbReference type="ARBA" id="ARBA00022827"/>
    </source>
</evidence>
<dbReference type="Proteomes" id="UP001213681">
    <property type="component" value="Unassembled WGS sequence"/>
</dbReference>
<reference evidence="7" key="1">
    <citation type="submission" date="2022-12" db="EMBL/GenBank/DDBJ databases">
        <authorList>
            <person name="Petersen C."/>
        </authorList>
    </citation>
    <scope>NUCLEOTIDE SEQUENCE</scope>
    <source>
        <strain evidence="7">IBT 16125</strain>
    </source>
</reference>
<keyword evidence="8" id="KW-1185">Reference proteome</keyword>
<keyword evidence="4" id="KW-0560">Oxidoreductase</keyword>
<sequence length="467" mass="51086">MSSTSQPDEVLPGGSLKTPSYPSNCLAFLNSPPTVLPSSTAAVRLNIIIVGAGLGGLATAIALGSTGHTVTIYEQAAELGEVGAGIQIPSNSTRLLSRLGLDPYLEKYVTEPETISFRRWDSGNVIGLTKLIPNFRKTFGAPYYVIHRANFHTALHRRALDLGVKVKLAARVVKYEPQEGRVTLADGSVVLGDLIIAADGVKSIARNLVDDSGRPPFEQTGFAAYRATVDVAKMKADPEISWLLDRPNLNIWIGDQRHVMTYTIGAGKSFNMVLSHPDDTNPSTWDQSTALSDMKREFHGWDSRLEKIIGMIENTIKWPLVSGTPLSRWTTGRLVILGDAAHAMLPYMSQGAAMAVEDGIALSRTLTKITHPTQLTHALHIFEKVRISRARKMQEASLLNGKLWHFPDGPVQRARDAAMKPETVGEVVSHSPNQWSDPATQMWAYGYDAEGEVDRVWGEEGMVRSQL</sequence>
<evidence type="ECO:0000256" key="1">
    <source>
        <dbReference type="ARBA" id="ARBA00007992"/>
    </source>
</evidence>
<dbReference type="PANTHER" id="PTHR13789:SF306">
    <property type="entry name" value="HYDROXYLASE, PUTATIVE-RELATED"/>
    <property type="match status" value="1"/>
</dbReference>
<dbReference type="FunFam" id="3.50.50.60:FF:000115">
    <property type="entry name" value="Salicylate hydroxylase, putative"/>
    <property type="match status" value="1"/>
</dbReference>
<dbReference type="Pfam" id="PF01494">
    <property type="entry name" value="FAD_binding_3"/>
    <property type="match status" value="1"/>
</dbReference>
<name>A0AAD6G4R4_9EURO</name>
<dbReference type="InterPro" id="IPR002938">
    <property type="entry name" value="FAD-bd"/>
</dbReference>
<dbReference type="SUPFAM" id="SSF51905">
    <property type="entry name" value="FAD/NAD(P)-binding domain"/>
    <property type="match status" value="1"/>
</dbReference>
<accession>A0AAD6G4R4</accession>
<feature type="domain" description="FAD-binding" evidence="6">
    <location>
        <begin position="46"/>
        <end position="394"/>
    </location>
</feature>
<proteinExistence type="inferred from homology"/>
<dbReference type="InterPro" id="IPR036188">
    <property type="entry name" value="FAD/NAD-bd_sf"/>
</dbReference>
<evidence type="ECO:0000259" key="6">
    <source>
        <dbReference type="Pfam" id="PF01494"/>
    </source>
</evidence>
<evidence type="ECO:0000313" key="7">
    <source>
        <dbReference type="EMBL" id="KAJ5455931.1"/>
    </source>
</evidence>
<evidence type="ECO:0000256" key="5">
    <source>
        <dbReference type="ARBA" id="ARBA00023033"/>
    </source>
</evidence>
<dbReference type="RefSeq" id="XP_056768304.1">
    <property type="nucleotide sequence ID" value="XM_056907577.1"/>
</dbReference>
<keyword evidence="3" id="KW-0274">FAD</keyword>
<dbReference type="InterPro" id="IPR050493">
    <property type="entry name" value="FAD-dep_Monooxygenase_BioMet"/>
</dbReference>
<dbReference type="PANTHER" id="PTHR13789">
    <property type="entry name" value="MONOOXYGENASE"/>
    <property type="match status" value="1"/>
</dbReference>
<evidence type="ECO:0000313" key="8">
    <source>
        <dbReference type="Proteomes" id="UP001213681"/>
    </source>
</evidence>
<evidence type="ECO:0000256" key="2">
    <source>
        <dbReference type="ARBA" id="ARBA00022630"/>
    </source>
</evidence>
<evidence type="ECO:0000256" key="4">
    <source>
        <dbReference type="ARBA" id="ARBA00023002"/>
    </source>
</evidence>
<dbReference type="Gene3D" id="3.50.50.60">
    <property type="entry name" value="FAD/NAD(P)-binding domain"/>
    <property type="match status" value="1"/>
</dbReference>
<dbReference type="SUPFAM" id="SSF54373">
    <property type="entry name" value="FAD-linked reductases, C-terminal domain"/>
    <property type="match status" value="1"/>
</dbReference>
<gene>
    <name evidence="7" type="ORF">N7458_004195</name>
</gene>
<comment type="similarity">
    <text evidence="1">Belongs to the paxM FAD-dependent monooxygenase family.</text>
</comment>
<dbReference type="EMBL" id="JAPVEA010000004">
    <property type="protein sequence ID" value="KAJ5455931.1"/>
    <property type="molecule type" value="Genomic_DNA"/>
</dbReference>
<keyword evidence="5" id="KW-0503">Monooxygenase</keyword>
<dbReference type="GO" id="GO:0071949">
    <property type="term" value="F:FAD binding"/>
    <property type="evidence" value="ECO:0007669"/>
    <property type="project" value="InterPro"/>
</dbReference>
<keyword evidence="2" id="KW-0285">Flavoprotein</keyword>